<dbReference type="Proteomes" id="UP000316030">
    <property type="component" value="Unassembled WGS sequence"/>
</dbReference>
<comment type="similarity">
    <text evidence="5">Belongs to the protein N5-glutamine methyltransferase family. PrmC subfamily.</text>
</comment>
<dbReference type="OrthoDB" id="9800643at2"/>
<feature type="domain" description="Release factor glutamine methyltransferase N-terminal" evidence="7">
    <location>
        <begin position="7"/>
        <end position="75"/>
    </location>
</feature>
<dbReference type="Pfam" id="PF05175">
    <property type="entry name" value="MTS"/>
    <property type="match status" value="1"/>
</dbReference>
<evidence type="ECO:0000259" key="6">
    <source>
        <dbReference type="Pfam" id="PF05175"/>
    </source>
</evidence>
<feature type="binding site" evidence="5">
    <location>
        <position position="169"/>
    </location>
    <ligand>
        <name>S-adenosyl-L-methionine</name>
        <dbReference type="ChEBI" id="CHEBI:59789"/>
    </ligand>
</feature>
<dbReference type="Gene3D" id="3.40.50.150">
    <property type="entry name" value="Vaccinia Virus protein VP39"/>
    <property type="match status" value="1"/>
</dbReference>
<dbReference type="Gene3D" id="1.10.8.10">
    <property type="entry name" value="DNA helicase RuvA subunit, C-terminal domain"/>
    <property type="match status" value="1"/>
</dbReference>
<gene>
    <name evidence="5" type="primary">prmC</name>
    <name evidence="8" type="ORF">SAMN06265173_12921</name>
</gene>
<protein>
    <recommendedName>
        <fullName evidence="5">Release factor glutamine methyltransferase</fullName>
        <shortName evidence="5">RF MTase</shortName>
        <ecNumber evidence="5">2.1.1.297</ecNumber>
    </recommendedName>
    <alternativeName>
        <fullName evidence="5">N5-glutamine methyltransferase PrmC</fullName>
    </alternativeName>
    <alternativeName>
        <fullName evidence="5">Protein-(glutamine-N5) MTase PrmC</fullName>
    </alternativeName>
    <alternativeName>
        <fullName evidence="5">Protein-glutamine N-methyltransferase PrmC</fullName>
    </alternativeName>
</protein>
<proteinExistence type="inferred from homology"/>
<comment type="function">
    <text evidence="5">Methylates the class 1 translation termination release factors RF1/PrfA and RF2/PrfB on the glutamine residue of the universally conserved GGQ motif.</text>
</comment>
<feature type="binding site" evidence="5">
    <location>
        <position position="183"/>
    </location>
    <ligand>
        <name>S-adenosyl-L-methionine</name>
        <dbReference type="ChEBI" id="CHEBI:59789"/>
    </ligand>
</feature>
<dbReference type="InterPro" id="IPR029063">
    <property type="entry name" value="SAM-dependent_MTases_sf"/>
</dbReference>
<evidence type="ECO:0000259" key="7">
    <source>
        <dbReference type="Pfam" id="PF17827"/>
    </source>
</evidence>
<feature type="binding site" evidence="5">
    <location>
        <begin position="117"/>
        <end position="121"/>
    </location>
    <ligand>
        <name>S-adenosyl-L-methionine</name>
        <dbReference type="ChEBI" id="CHEBI:59789"/>
    </ligand>
</feature>
<evidence type="ECO:0000256" key="1">
    <source>
        <dbReference type="ARBA" id="ARBA00022603"/>
    </source>
</evidence>
<dbReference type="RefSeq" id="WP_142494460.1">
    <property type="nucleotide sequence ID" value="NZ_FXTO01000029.1"/>
</dbReference>
<dbReference type="InterPro" id="IPR050320">
    <property type="entry name" value="N5-glutamine_MTase"/>
</dbReference>
<feature type="domain" description="Methyltransferase small" evidence="6">
    <location>
        <begin position="100"/>
        <end position="191"/>
    </location>
</feature>
<comment type="catalytic activity">
    <reaction evidence="4 5">
        <text>L-glutaminyl-[peptide chain release factor] + S-adenosyl-L-methionine = N(5)-methyl-L-glutaminyl-[peptide chain release factor] + S-adenosyl-L-homocysteine + H(+)</text>
        <dbReference type="Rhea" id="RHEA:42896"/>
        <dbReference type="Rhea" id="RHEA-COMP:10271"/>
        <dbReference type="Rhea" id="RHEA-COMP:10272"/>
        <dbReference type="ChEBI" id="CHEBI:15378"/>
        <dbReference type="ChEBI" id="CHEBI:30011"/>
        <dbReference type="ChEBI" id="CHEBI:57856"/>
        <dbReference type="ChEBI" id="CHEBI:59789"/>
        <dbReference type="ChEBI" id="CHEBI:61891"/>
        <dbReference type="EC" id="2.1.1.297"/>
    </reaction>
</comment>
<dbReference type="PANTHER" id="PTHR18895">
    <property type="entry name" value="HEMK METHYLTRANSFERASE"/>
    <property type="match status" value="1"/>
</dbReference>
<accession>A0A521FG12</accession>
<evidence type="ECO:0000256" key="3">
    <source>
        <dbReference type="ARBA" id="ARBA00022691"/>
    </source>
</evidence>
<keyword evidence="1 5" id="KW-0489">Methyltransferase</keyword>
<reference evidence="8 9" key="1">
    <citation type="submission" date="2017-05" db="EMBL/GenBank/DDBJ databases">
        <authorList>
            <person name="Varghese N."/>
            <person name="Submissions S."/>
        </authorList>
    </citation>
    <scope>NUCLEOTIDE SEQUENCE [LARGE SCALE GENOMIC DNA]</scope>
    <source>
        <strain evidence="8 9">DSM 29506</strain>
    </source>
</reference>
<dbReference type="GO" id="GO:0102559">
    <property type="term" value="F:peptide chain release factor N(5)-glutamine methyltransferase activity"/>
    <property type="evidence" value="ECO:0007669"/>
    <property type="project" value="UniProtKB-EC"/>
</dbReference>
<organism evidence="8 9">
    <name type="scientific">Thalassovita litoralis</name>
    <dbReference type="NCBI Taxonomy" id="1010611"/>
    <lineage>
        <taxon>Bacteria</taxon>
        <taxon>Pseudomonadati</taxon>
        <taxon>Pseudomonadota</taxon>
        <taxon>Alphaproteobacteria</taxon>
        <taxon>Rhodobacterales</taxon>
        <taxon>Roseobacteraceae</taxon>
        <taxon>Thalassovita</taxon>
    </lineage>
</organism>
<keyword evidence="3 5" id="KW-0949">S-adenosyl-L-methionine</keyword>
<dbReference type="HAMAP" id="MF_02126">
    <property type="entry name" value="RF_methyltr_PrmC"/>
    <property type="match status" value="1"/>
</dbReference>
<feature type="binding site" evidence="5">
    <location>
        <begin position="183"/>
        <end position="186"/>
    </location>
    <ligand>
        <name>substrate</name>
    </ligand>
</feature>
<dbReference type="GO" id="GO:0032259">
    <property type="term" value="P:methylation"/>
    <property type="evidence" value="ECO:0007669"/>
    <property type="project" value="UniProtKB-KW"/>
</dbReference>
<dbReference type="AlphaFoldDB" id="A0A521FG12"/>
<dbReference type="InterPro" id="IPR002052">
    <property type="entry name" value="DNA_methylase_N6_adenine_CS"/>
</dbReference>
<evidence type="ECO:0000256" key="2">
    <source>
        <dbReference type="ARBA" id="ARBA00022679"/>
    </source>
</evidence>
<evidence type="ECO:0000313" key="9">
    <source>
        <dbReference type="Proteomes" id="UP000316030"/>
    </source>
</evidence>
<dbReference type="EC" id="2.1.1.297" evidence="5"/>
<dbReference type="EMBL" id="FXTO01000029">
    <property type="protein sequence ID" value="SMO95089.1"/>
    <property type="molecule type" value="Genomic_DNA"/>
</dbReference>
<keyword evidence="2 5" id="KW-0808">Transferase</keyword>
<evidence type="ECO:0000256" key="5">
    <source>
        <dbReference type="HAMAP-Rule" id="MF_02126"/>
    </source>
</evidence>
<feature type="binding site" evidence="5">
    <location>
        <position position="140"/>
    </location>
    <ligand>
        <name>S-adenosyl-L-methionine</name>
        <dbReference type="ChEBI" id="CHEBI:59789"/>
    </ligand>
</feature>
<evidence type="ECO:0000313" key="8">
    <source>
        <dbReference type="EMBL" id="SMO95089.1"/>
    </source>
</evidence>
<dbReference type="SUPFAM" id="SSF53335">
    <property type="entry name" value="S-adenosyl-L-methionine-dependent methyltransferases"/>
    <property type="match status" value="1"/>
</dbReference>
<dbReference type="InterPro" id="IPR040758">
    <property type="entry name" value="PrmC_N"/>
</dbReference>
<sequence>MTPTVVQVLRDGAAQLAEAGIDAGDARHLLAFAMGVSRDRLVLMGSDPVPDAAVARFRAAVSQRMAHVPVSKITGQRQFWGRVFYVTGDVLDPRPETETLIAAALDAPAPARVLDLGTGSGCIAVTLLAEWPHAQGVATDLSDAALAVAQGNAQDLGVTDRLTLVRADWFDGVQGSFDLIVSNPPYISDAEMADLSPEVRDHDPHMALTPGGDGLAPYRIIAAQAATYLTAGGRVLVEIGWKQGPDVAALFQANGWQHVQVLPDLDGRDRVVSAKRG</sequence>
<dbReference type="Pfam" id="PF17827">
    <property type="entry name" value="PrmC_N"/>
    <property type="match status" value="1"/>
</dbReference>
<dbReference type="InterPro" id="IPR019874">
    <property type="entry name" value="RF_methyltr_PrmC"/>
</dbReference>
<dbReference type="PROSITE" id="PS00092">
    <property type="entry name" value="N6_MTASE"/>
    <property type="match status" value="1"/>
</dbReference>
<keyword evidence="9" id="KW-1185">Reference proteome</keyword>
<dbReference type="NCBIfam" id="TIGR00536">
    <property type="entry name" value="hemK_fam"/>
    <property type="match status" value="1"/>
</dbReference>
<dbReference type="GO" id="GO:0003676">
    <property type="term" value="F:nucleic acid binding"/>
    <property type="evidence" value="ECO:0007669"/>
    <property type="project" value="InterPro"/>
</dbReference>
<dbReference type="PANTHER" id="PTHR18895:SF74">
    <property type="entry name" value="MTRF1L RELEASE FACTOR GLUTAMINE METHYLTRANSFERASE"/>
    <property type="match status" value="1"/>
</dbReference>
<name>A0A521FG12_9RHOB</name>
<evidence type="ECO:0000256" key="4">
    <source>
        <dbReference type="ARBA" id="ARBA00048391"/>
    </source>
</evidence>
<dbReference type="InterPro" id="IPR007848">
    <property type="entry name" value="Small_mtfrase_dom"/>
</dbReference>
<dbReference type="CDD" id="cd02440">
    <property type="entry name" value="AdoMet_MTases"/>
    <property type="match status" value="1"/>
</dbReference>
<dbReference type="NCBIfam" id="TIGR03534">
    <property type="entry name" value="RF_mod_PrmC"/>
    <property type="match status" value="1"/>
</dbReference>
<dbReference type="InterPro" id="IPR004556">
    <property type="entry name" value="HemK-like"/>
</dbReference>